<dbReference type="EMBL" id="RJVO01000004">
    <property type="protein sequence ID" value="ROH89488.1"/>
    <property type="molecule type" value="Genomic_DNA"/>
</dbReference>
<feature type="chain" id="PRO_5018086122" evidence="1">
    <location>
        <begin position="24"/>
        <end position="122"/>
    </location>
</feature>
<dbReference type="InterPro" id="IPR001478">
    <property type="entry name" value="PDZ"/>
</dbReference>
<dbReference type="PROSITE" id="PS50106">
    <property type="entry name" value="PDZ"/>
    <property type="match status" value="1"/>
</dbReference>
<evidence type="ECO:0000313" key="3">
    <source>
        <dbReference type="EMBL" id="ROH89488.1"/>
    </source>
</evidence>
<proteinExistence type="predicted"/>
<dbReference type="SMART" id="SM00228">
    <property type="entry name" value="PDZ"/>
    <property type="match status" value="1"/>
</dbReference>
<dbReference type="AlphaFoldDB" id="A0A3N0VB28"/>
<reference evidence="3 4" key="1">
    <citation type="submission" date="2018-10" db="EMBL/GenBank/DDBJ databases">
        <authorList>
            <person name="Chen W.-M."/>
        </authorList>
    </citation>
    <scope>NUCLEOTIDE SEQUENCE [LARGE SCALE GENOMIC DNA]</scope>
    <source>
        <strain evidence="3 4">THS-13</strain>
    </source>
</reference>
<feature type="signal peptide" evidence="1">
    <location>
        <begin position="1"/>
        <end position="23"/>
    </location>
</feature>
<dbReference type="Pfam" id="PF17820">
    <property type="entry name" value="PDZ_6"/>
    <property type="match status" value="1"/>
</dbReference>
<sequence>MSVSRHRILVLLLSMLLASTANAGERGWFGVDARYATQGFWLARKLESVEILAVAHGSPAQHAGLRAGDRILRIDDCPIPGCSILQAGKGLYRNVGDVVRVRARRPDGTEYEIQLVAGRRPN</sequence>
<gene>
    <name evidence="3" type="ORF">ED208_10150</name>
</gene>
<evidence type="ECO:0000313" key="4">
    <source>
        <dbReference type="Proteomes" id="UP000282106"/>
    </source>
</evidence>
<keyword evidence="4" id="KW-1185">Reference proteome</keyword>
<dbReference type="InterPro" id="IPR036034">
    <property type="entry name" value="PDZ_sf"/>
</dbReference>
<feature type="domain" description="PDZ" evidence="2">
    <location>
        <begin position="30"/>
        <end position="106"/>
    </location>
</feature>
<organism evidence="3 4">
    <name type="scientific">Stagnimonas aquatica</name>
    <dbReference type="NCBI Taxonomy" id="2689987"/>
    <lineage>
        <taxon>Bacteria</taxon>
        <taxon>Pseudomonadati</taxon>
        <taxon>Pseudomonadota</taxon>
        <taxon>Gammaproteobacteria</taxon>
        <taxon>Nevskiales</taxon>
        <taxon>Nevskiaceae</taxon>
        <taxon>Stagnimonas</taxon>
    </lineage>
</organism>
<dbReference type="SUPFAM" id="SSF50156">
    <property type="entry name" value="PDZ domain-like"/>
    <property type="match status" value="1"/>
</dbReference>
<dbReference type="InterPro" id="IPR041489">
    <property type="entry name" value="PDZ_6"/>
</dbReference>
<accession>A0A3N0VB28</accession>
<dbReference type="InParanoid" id="A0A3N0VB28"/>
<comment type="caution">
    <text evidence="3">The sequence shown here is derived from an EMBL/GenBank/DDBJ whole genome shotgun (WGS) entry which is preliminary data.</text>
</comment>
<protein>
    <submittedName>
        <fullName evidence="3">PDZ domain-containing protein</fullName>
    </submittedName>
</protein>
<dbReference type="Proteomes" id="UP000282106">
    <property type="component" value="Unassembled WGS sequence"/>
</dbReference>
<dbReference type="RefSeq" id="WP_123211785.1">
    <property type="nucleotide sequence ID" value="NZ_RJVO01000004.1"/>
</dbReference>
<dbReference type="Gene3D" id="2.30.42.10">
    <property type="match status" value="1"/>
</dbReference>
<name>A0A3N0VB28_9GAMM</name>
<evidence type="ECO:0000259" key="2">
    <source>
        <dbReference type="PROSITE" id="PS50106"/>
    </source>
</evidence>
<keyword evidence="1" id="KW-0732">Signal</keyword>
<evidence type="ECO:0000256" key="1">
    <source>
        <dbReference type="SAM" id="SignalP"/>
    </source>
</evidence>